<accession>A0A2K3LVB8</accession>
<dbReference type="Proteomes" id="UP000236291">
    <property type="component" value="Unassembled WGS sequence"/>
</dbReference>
<name>A0A2K3LVB8_TRIPR</name>
<evidence type="ECO:0000313" key="1">
    <source>
        <dbReference type="EMBL" id="PNX82477.1"/>
    </source>
</evidence>
<organism evidence="1 2">
    <name type="scientific">Trifolium pratense</name>
    <name type="common">Red clover</name>
    <dbReference type="NCBI Taxonomy" id="57577"/>
    <lineage>
        <taxon>Eukaryota</taxon>
        <taxon>Viridiplantae</taxon>
        <taxon>Streptophyta</taxon>
        <taxon>Embryophyta</taxon>
        <taxon>Tracheophyta</taxon>
        <taxon>Spermatophyta</taxon>
        <taxon>Magnoliopsida</taxon>
        <taxon>eudicotyledons</taxon>
        <taxon>Gunneridae</taxon>
        <taxon>Pentapetalae</taxon>
        <taxon>rosids</taxon>
        <taxon>fabids</taxon>
        <taxon>Fabales</taxon>
        <taxon>Fabaceae</taxon>
        <taxon>Papilionoideae</taxon>
        <taxon>50 kb inversion clade</taxon>
        <taxon>NPAAA clade</taxon>
        <taxon>Hologalegina</taxon>
        <taxon>IRL clade</taxon>
        <taxon>Trifolieae</taxon>
        <taxon>Trifolium</taxon>
    </lineage>
</organism>
<gene>
    <name evidence="1" type="ORF">L195_g038506</name>
</gene>
<dbReference type="EMBL" id="ASHM01042087">
    <property type="protein sequence ID" value="PNX82477.1"/>
    <property type="molecule type" value="Genomic_DNA"/>
</dbReference>
<reference evidence="1 2" key="1">
    <citation type="journal article" date="2014" name="Am. J. Bot.">
        <title>Genome assembly and annotation for red clover (Trifolium pratense; Fabaceae).</title>
        <authorList>
            <person name="Istvanek J."/>
            <person name="Jaros M."/>
            <person name="Krenek A."/>
            <person name="Repkova J."/>
        </authorList>
    </citation>
    <scope>NUCLEOTIDE SEQUENCE [LARGE SCALE GENOMIC DNA]</scope>
    <source>
        <strain evidence="2">cv. Tatra</strain>
        <tissue evidence="1">Young leaves</tissue>
    </source>
</reference>
<protein>
    <submittedName>
        <fullName evidence="1">Uncharacterized protein</fullName>
    </submittedName>
</protein>
<proteinExistence type="predicted"/>
<evidence type="ECO:0000313" key="2">
    <source>
        <dbReference type="Proteomes" id="UP000236291"/>
    </source>
</evidence>
<sequence length="101" mass="11423">MVREEVKSSEESDGWVKIELQNEDDEIKVDAPMDIEELRIGIDTKLSSVESPDQGNEEACLERNDVANMLMSENEAEEKLAQQETKVDAELNGDIKLLEEN</sequence>
<reference evidence="1 2" key="2">
    <citation type="journal article" date="2017" name="Front. Plant Sci.">
        <title>Gene Classification and Mining of Molecular Markers Useful in Red Clover (Trifolium pratense) Breeding.</title>
        <authorList>
            <person name="Istvanek J."/>
            <person name="Dluhosova J."/>
            <person name="Dluhos P."/>
            <person name="Patkova L."/>
            <person name="Nedelnik J."/>
            <person name="Repkova J."/>
        </authorList>
    </citation>
    <scope>NUCLEOTIDE SEQUENCE [LARGE SCALE GENOMIC DNA]</scope>
    <source>
        <strain evidence="2">cv. Tatra</strain>
        <tissue evidence="1">Young leaves</tissue>
    </source>
</reference>
<comment type="caution">
    <text evidence="1">The sequence shown here is derived from an EMBL/GenBank/DDBJ whole genome shotgun (WGS) entry which is preliminary data.</text>
</comment>
<dbReference type="AlphaFoldDB" id="A0A2K3LVB8"/>